<feature type="compositionally biased region" description="Acidic residues" evidence="2">
    <location>
        <begin position="1947"/>
        <end position="1965"/>
    </location>
</feature>
<sequence length="2141" mass="230031">MNTCTFKRAAAAGLCLAMVSGWLPGVQAAVEKPDDGRLEVAFFTGESADDAVSDYTVTYSDETMKKGESGAGYDKGAAYLETESAAVGSTVTFSELEGIPEDTYQVDLIYKQNKSGRASVQCALDDTWFDPVIDLGSTAEPAQQVDGSTLLNGNATTASTFYTYRLADSLEVTGESHTFTAKAVTEGKIVLYGLLLTSLSAPPVELDTETLEFDLLAGNEAAIVSAVVSDAYDTLGWSVEDDQVATVEDLGDGTASVTPVGVGQTVVTATVQSKEEPDVQKSAEITVTVTESPAITLDYSKLSLNLAQAETGQVQATVDERFEQLSWRCEDEKVATVEDQGDGTAVVTPIGVGETVLYASVTRKDDPEQTKTAQVQVRVYDEAEIAITYQDDAQTVRTVDTVEKSVTVEADAVVESLLSELRAPDGGALTFQVKTEQGEEKTEGALYSSDQLVVTDAGGASAVYRLVVLGDTTSTDIAAAKPEDFEFGMQGSNIGAITDDSITLVDGKVRRLWVMDAVNGTSLDKSKAKEINKSDYTGEVGRLQALRSADEIVTQLESVNGTNQSYQIVSATGEEKHDELPVTGDKLMVTAEDGQHIHEYAITVVTAAVSGKLELLSDTVTAGTSNTLVLEYYAGQRTPEAQVEIDLPVAVREEDITVNVIGRGDVPFADFSKSRGELRADGTFENEDMHAVLGRFAEDYDYQTLGEAELINGGRTIRFTGVDLRPNNGADLRITLKNVSFEEKGSYHFSARLTTADSSVDSTLSGLSSLGQGPETAVLEVRDAVSDLQRLPYDPALAEPNYTYDEEKGGVTGLSYLDYSEMGELYSNAYLSWTPADGVDTVDLYVAKGTVEPGGTVVSGEWTMLETIPNSGSYTVTGLEDEAYYQFKLVADGGSHSGESNTVAHYSGRLDATLFGLTADGDATANKQALNRAIDWLNEIGGGTVYIPGNGDNDAPLTYPIGTIYLQSNVYLYIARGAMLQATSGKMDGPESAWWHYGDYGSGTNSSEDPYANPDNFLSKQDDGHCFFQNCMIYARRADNIKIIGTGRLDGNGVLNTGDGTVHKQATNKTDNMISFKLCTNVEVGGMNTYDDLMYDLEKAQEYTRKDARPMYRKAGDDLSNMLYIDRGGHFVMLSTGSDNVNIHDVYYQHYNTGNARDVWDFMGNRNVYATNIFAASTSDDIIKLGSDCALGFTRPVWNYKVRNIVGDTNCNNFQLGSETADDTRDVYVDNLVVMGANKAGFSISTNDGALVQNINLNTGETGPVFTEESGYFQRTKTPIFISISHRGRVLGAENYVTPDGERAVRNVAMGHVDNVNFNHVRIVDAYGGSTYNKDSGFAPYDPSSHQEYTSVVVGYRMPEGVTDADMPDGRATGYVTNVTFKDVTLTVKGYNQNGNYTFADTERTCNELNVGQYNSPDMGIRPSYGFYVRHAQNVTFEDVTLDFEGTQGGTDDRYPIVFDDVDGAVLNHVTMSKGLGVNGLVQLREASGITLTNCSYVDKGRGGETVAVADADGLSSASEAQEDWTVYPALKAYYSIMLESVSATVATEVDNGTGTITCLEDNRVEQLLGDLQSSNALTLELTVVDASGKEKDAEALVATGDRLIAACDSDAALSSQKEYAITVVEPDRNTYVEYCTDGTVNATLRSEPDGLIATSDDGGVAYLQQKNSKVGNAFLIDLPVQESGSYAVALVIKKGTRATVQNYIDDLPVGEPVDLGDATGLEDAGPEIGSSKSSTYYIKPLTDEIELTQGTHTFRSVVTEDGDTVIQSVRLTRLDSDEPEEKYYPITVEVQGEGAAFADQTEAAEGTPITLTAQPAVGWHFVGWTSTDIAIKDNCFTMPAQSVTVTAVFEQDEMTAVTGVKLNVESVYLYSNFGPRGEQLIATVEPADAGDKSVTWTSADENVVTVSDVGYITVVGEGMTTVTVTTNDGGYTAQCLVQVGSYNDGSDAEDEDTTPPTETEEPGETTDPGETTEPETRTFSDVPATHWASEAVDYVVSEGLFNGTSDTTFSPEMPMTRAMFFTVLARLDGVDTTGGTTWYEKAMAWAVAEGITDGTNPEATITREQLAVMLYRYAGSPATEGSLTGFVDASTVSAWAQEGMEWAVAEGILTGKDGSALDPQGTASRAEVAMMLMRFVTMNH</sequence>
<dbReference type="SUPFAM" id="SSF49373">
    <property type="entry name" value="Invasin/intimin cell-adhesion fragments"/>
    <property type="match status" value="1"/>
</dbReference>
<dbReference type="InterPro" id="IPR038480">
    <property type="entry name" value="YuaB-like_sf"/>
</dbReference>
<dbReference type="Pfam" id="PF18998">
    <property type="entry name" value="Flg_new_2"/>
    <property type="match status" value="1"/>
</dbReference>
<dbReference type="InterPro" id="IPR012334">
    <property type="entry name" value="Pectin_lyas_fold"/>
</dbReference>
<dbReference type="InterPro" id="IPR008964">
    <property type="entry name" value="Invasin/intimin_cell_adhesion"/>
</dbReference>
<dbReference type="Gene3D" id="2.160.20.10">
    <property type="entry name" value="Single-stranded right-handed beta-helix, Pectin lyase-like"/>
    <property type="match status" value="1"/>
</dbReference>
<dbReference type="Pfam" id="PF00395">
    <property type="entry name" value="SLH"/>
    <property type="match status" value="3"/>
</dbReference>
<organism evidence="5 6">
    <name type="scientific">Flavonifractor hominis</name>
    <dbReference type="NCBI Taxonomy" id="3133178"/>
    <lineage>
        <taxon>Bacteria</taxon>
        <taxon>Bacillati</taxon>
        <taxon>Bacillota</taxon>
        <taxon>Clostridia</taxon>
        <taxon>Eubacteriales</taxon>
        <taxon>Oscillospiraceae</taxon>
        <taxon>Flavonifractor</taxon>
    </lineage>
</organism>
<dbReference type="Proteomes" id="UP001440599">
    <property type="component" value="Unassembled WGS sequence"/>
</dbReference>
<evidence type="ECO:0000256" key="1">
    <source>
        <dbReference type="ARBA" id="ARBA00022737"/>
    </source>
</evidence>
<reference evidence="5 6" key="1">
    <citation type="submission" date="2024-03" db="EMBL/GenBank/DDBJ databases">
        <title>Human intestinal bacterial collection.</title>
        <authorList>
            <person name="Pauvert C."/>
            <person name="Hitch T.C.A."/>
            <person name="Clavel T."/>
        </authorList>
    </citation>
    <scope>NUCLEOTIDE SEQUENCE [LARGE SCALE GENOMIC DNA]</scope>
    <source>
        <strain evidence="5 6">CLA-AP-H34</strain>
    </source>
</reference>
<feature type="domain" description="SLH" evidence="4">
    <location>
        <begin position="2084"/>
        <end position="2141"/>
    </location>
</feature>
<keyword evidence="6" id="KW-1185">Reference proteome</keyword>
<dbReference type="Gene3D" id="2.60.40.3490">
    <property type="match status" value="1"/>
</dbReference>
<dbReference type="InterPro" id="IPR051801">
    <property type="entry name" value="GH28_Enzymes"/>
</dbReference>
<dbReference type="PROSITE" id="PS51272">
    <property type="entry name" value="SLH"/>
    <property type="match status" value="2"/>
</dbReference>
<keyword evidence="3" id="KW-0732">Signal</keyword>
<evidence type="ECO:0000313" key="5">
    <source>
        <dbReference type="EMBL" id="MEQ2454923.1"/>
    </source>
</evidence>
<keyword evidence="1" id="KW-0677">Repeat</keyword>
<dbReference type="InterPro" id="IPR003343">
    <property type="entry name" value="Big_2"/>
</dbReference>
<dbReference type="RefSeq" id="WP_349138598.1">
    <property type="nucleotide sequence ID" value="NZ_JBBMFT010000001.1"/>
</dbReference>
<feature type="region of interest" description="Disordered" evidence="2">
    <location>
        <begin position="1943"/>
        <end position="1985"/>
    </location>
</feature>
<feature type="signal peptide" evidence="3">
    <location>
        <begin position="1"/>
        <end position="28"/>
    </location>
</feature>
<evidence type="ECO:0000259" key="4">
    <source>
        <dbReference type="PROSITE" id="PS51272"/>
    </source>
</evidence>
<dbReference type="EMBL" id="JBBMFT010000001">
    <property type="protein sequence ID" value="MEQ2454923.1"/>
    <property type="molecule type" value="Genomic_DNA"/>
</dbReference>
<gene>
    <name evidence="5" type="ORF">WMO45_00155</name>
</gene>
<dbReference type="SUPFAM" id="SSF49265">
    <property type="entry name" value="Fibronectin type III"/>
    <property type="match status" value="1"/>
</dbReference>
<dbReference type="InterPro" id="IPR036116">
    <property type="entry name" value="FN3_sf"/>
</dbReference>
<dbReference type="InterPro" id="IPR001119">
    <property type="entry name" value="SLH_dom"/>
</dbReference>
<dbReference type="Gene3D" id="2.60.40.1080">
    <property type="match status" value="3"/>
</dbReference>
<accession>A0ABV1EK07</accession>
<dbReference type="PANTHER" id="PTHR31339">
    <property type="entry name" value="PECTIN LYASE-RELATED"/>
    <property type="match status" value="1"/>
</dbReference>
<dbReference type="PANTHER" id="PTHR31339:SF9">
    <property type="entry name" value="PLASMIN AND FIBRONECTIN-BINDING PROTEIN A"/>
    <property type="match status" value="1"/>
</dbReference>
<dbReference type="InterPro" id="IPR011050">
    <property type="entry name" value="Pectin_lyase_fold/virulence"/>
</dbReference>
<feature type="chain" id="PRO_5045374612" evidence="3">
    <location>
        <begin position="29"/>
        <end position="2141"/>
    </location>
</feature>
<proteinExistence type="predicted"/>
<dbReference type="InterPro" id="IPR013783">
    <property type="entry name" value="Ig-like_fold"/>
</dbReference>
<evidence type="ECO:0000313" key="6">
    <source>
        <dbReference type="Proteomes" id="UP001440599"/>
    </source>
</evidence>
<dbReference type="InterPro" id="IPR044060">
    <property type="entry name" value="Bacterial_rp_domain"/>
</dbReference>
<dbReference type="Gene3D" id="2.60.40.10">
    <property type="entry name" value="Immunoglobulins"/>
    <property type="match status" value="1"/>
</dbReference>
<protein>
    <submittedName>
        <fullName evidence="5">S-layer homology domain-containing protein</fullName>
    </submittedName>
</protein>
<comment type="caution">
    <text evidence="5">The sequence shown here is derived from an EMBL/GenBank/DDBJ whole genome shotgun (WGS) entry which is preliminary data.</text>
</comment>
<dbReference type="Pfam" id="PF02368">
    <property type="entry name" value="Big_2"/>
    <property type="match status" value="1"/>
</dbReference>
<name>A0ABV1EK07_9FIRM</name>
<dbReference type="SMART" id="SM00635">
    <property type="entry name" value="BID_2"/>
    <property type="match status" value="3"/>
</dbReference>
<feature type="domain" description="SLH" evidence="4">
    <location>
        <begin position="1976"/>
        <end position="2039"/>
    </location>
</feature>
<dbReference type="SUPFAM" id="SSF51126">
    <property type="entry name" value="Pectin lyase-like"/>
    <property type="match status" value="1"/>
</dbReference>
<evidence type="ECO:0000256" key="3">
    <source>
        <dbReference type="SAM" id="SignalP"/>
    </source>
</evidence>
<evidence type="ECO:0000256" key="2">
    <source>
        <dbReference type="SAM" id="MobiDB-lite"/>
    </source>
</evidence>